<organism evidence="2 3">
    <name type="scientific">Chaetoceros tenuissimus</name>
    <dbReference type="NCBI Taxonomy" id="426638"/>
    <lineage>
        <taxon>Eukaryota</taxon>
        <taxon>Sar</taxon>
        <taxon>Stramenopiles</taxon>
        <taxon>Ochrophyta</taxon>
        <taxon>Bacillariophyta</taxon>
        <taxon>Coscinodiscophyceae</taxon>
        <taxon>Chaetocerotophycidae</taxon>
        <taxon>Chaetocerotales</taxon>
        <taxon>Chaetocerotaceae</taxon>
        <taxon>Chaetoceros</taxon>
    </lineage>
</organism>
<sequence length="426" mass="47008">MSNEHVKKYSSATVSSQDGETECPFSKKYKRYRVPVSSTKENPSYKVKGGILDGIKIAMDKSSIEKKYANELNAGNFLWIEPDIDVSQDEERIAKGKLGLFASSIVWKTLAENIENLNLGESKRIVLALPKMSTSGLKQLADIINWYARQGDDSIFPKCSEGIVVDVDDESSVPVVVFDLQRNSLETLSNSNLSDEEVIGATQSWVKRVLVEMSICPFTKSVTKSGQGLGDLDVPVANIAYHHSKATKMEIPRLMADTWGSIYEMIKAGDHGKNGISSILLSAPGFDDEFHLFAGPIFAMLESNVSAAFAEPLIGVVCFHPKYKTPDGGSFPGFGQMHSLPRLRKWLNAANEELSSKMDDENVAAGGAYQRRTPYATINVLRAEQLEKAESKRVTADLYARNIDVLNNYGYDNLEKALEADRNLTS</sequence>
<evidence type="ECO:0000256" key="1">
    <source>
        <dbReference type="SAM" id="MobiDB-lite"/>
    </source>
</evidence>
<name>A0AAD3CPH7_9STRA</name>
<dbReference type="InterPro" id="IPR009858">
    <property type="entry name" value="DUF1415"/>
</dbReference>
<evidence type="ECO:0000313" key="2">
    <source>
        <dbReference type="EMBL" id="GFH49498.1"/>
    </source>
</evidence>
<feature type="region of interest" description="Disordered" evidence="1">
    <location>
        <begin position="1"/>
        <end position="23"/>
    </location>
</feature>
<dbReference type="Pfam" id="PF07209">
    <property type="entry name" value="DUF1415"/>
    <property type="match status" value="1"/>
</dbReference>
<dbReference type="AlphaFoldDB" id="A0AAD3CPH7"/>
<dbReference type="EMBL" id="BLLK01000038">
    <property type="protein sequence ID" value="GFH49498.1"/>
    <property type="molecule type" value="Genomic_DNA"/>
</dbReference>
<proteinExistence type="predicted"/>
<evidence type="ECO:0000313" key="3">
    <source>
        <dbReference type="Proteomes" id="UP001054902"/>
    </source>
</evidence>
<reference evidence="2 3" key="1">
    <citation type="journal article" date="2021" name="Sci. Rep.">
        <title>The genome of the diatom Chaetoceros tenuissimus carries an ancient integrated fragment of an extant virus.</title>
        <authorList>
            <person name="Hongo Y."/>
            <person name="Kimura K."/>
            <person name="Takaki Y."/>
            <person name="Yoshida Y."/>
            <person name="Baba S."/>
            <person name="Kobayashi G."/>
            <person name="Nagasaki K."/>
            <person name="Hano T."/>
            <person name="Tomaru Y."/>
        </authorList>
    </citation>
    <scope>NUCLEOTIDE SEQUENCE [LARGE SCALE GENOMIC DNA]</scope>
    <source>
        <strain evidence="2 3">NIES-3715</strain>
    </source>
</reference>
<keyword evidence="3" id="KW-1185">Reference proteome</keyword>
<protein>
    <submittedName>
        <fullName evidence="2">Uncharacterized protein</fullName>
    </submittedName>
</protein>
<accession>A0AAD3CPH7</accession>
<gene>
    <name evidence="2" type="ORF">CTEN210_05974</name>
</gene>
<dbReference type="Proteomes" id="UP001054902">
    <property type="component" value="Unassembled WGS sequence"/>
</dbReference>
<comment type="caution">
    <text evidence="2">The sequence shown here is derived from an EMBL/GenBank/DDBJ whole genome shotgun (WGS) entry which is preliminary data.</text>
</comment>